<evidence type="ECO:0000256" key="9">
    <source>
        <dbReference type="ARBA" id="ARBA00023136"/>
    </source>
</evidence>
<evidence type="ECO:0000256" key="4">
    <source>
        <dbReference type="ARBA" id="ARBA00022547"/>
    </source>
</evidence>
<dbReference type="Proteomes" id="UP000265882">
    <property type="component" value="Unassembled WGS sequence"/>
</dbReference>
<evidence type="ECO:0000256" key="10">
    <source>
        <dbReference type="ARBA" id="ARBA00023310"/>
    </source>
</evidence>
<feature type="transmembrane region" description="Helical" evidence="11">
    <location>
        <begin position="181"/>
        <end position="201"/>
    </location>
</feature>
<evidence type="ECO:0000256" key="6">
    <source>
        <dbReference type="ARBA" id="ARBA00022781"/>
    </source>
</evidence>
<evidence type="ECO:0000256" key="12">
    <source>
        <dbReference type="RuleBase" id="RU000483"/>
    </source>
</evidence>
<name>A0A3A4N1T2_ABYX5</name>
<dbReference type="PROSITE" id="PS00449">
    <property type="entry name" value="ATPASE_A"/>
    <property type="match status" value="1"/>
</dbReference>
<feature type="transmembrane region" description="Helical" evidence="11">
    <location>
        <begin position="26"/>
        <end position="45"/>
    </location>
</feature>
<keyword evidence="7 11" id="KW-1133">Transmembrane helix</keyword>
<dbReference type="GO" id="GO:0045259">
    <property type="term" value="C:proton-transporting ATP synthase complex"/>
    <property type="evidence" value="ECO:0007669"/>
    <property type="project" value="UniProtKB-KW"/>
</dbReference>
<dbReference type="InterPro" id="IPR017692">
    <property type="entry name" value="Alt_ATP_synth_F0_Asu"/>
</dbReference>
<evidence type="ECO:0000256" key="3">
    <source>
        <dbReference type="ARBA" id="ARBA00022448"/>
    </source>
</evidence>
<keyword evidence="4 11" id="KW-0138">CF(0)</keyword>
<evidence type="ECO:0000313" key="13">
    <source>
        <dbReference type="EMBL" id="RJP16057.1"/>
    </source>
</evidence>
<dbReference type="GO" id="GO:0046933">
    <property type="term" value="F:proton-transporting ATP synthase activity, rotational mechanism"/>
    <property type="evidence" value="ECO:0007669"/>
    <property type="project" value="UniProtKB-UniRule"/>
</dbReference>
<keyword evidence="8 11" id="KW-0406">Ion transport</keyword>
<feature type="transmembrane region" description="Helical" evidence="11">
    <location>
        <begin position="84"/>
        <end position="108"/>
    </location>
</feature>
<evidence type="ECO:0000256" key="11">
    <source>
        <dbReference type="HAMAP-Rule" id="MF_01393"/>
    </source>
</evidence>
<dbReference type="PANTHER" id="PTHR42823:SF3">
    <property type="entry name" value="ATP SYNTHASE SUBUNIT A, CHLOROPLASTIC"/>
    <property type="match status" value="1"/>
</dbReference>
<evidence type="ECO:0000256" key="5">
    <source>
        <dbReference type="ARBA" id="ARBA00022692"/>
    </source>
</evidence>
<evidence type="ECO:0000256" key="8">
    <source>
        <dbReference type="ARBA" id="ARBA00023065"/>
    </source>
</evidence>
<gene>
    <name evidence="11" type="primary">atpB</name>
    <name evidence="13" type="ORF">C4520_18755</name>
</gene>
<dbReference type="Gene3D" id="1.20.120.220">
    <property type="entry name" value="ATP synthase, F0 complex, subunit A"/>
    <property type="match status" value="1"/>
</dbReference>
<evidence type="ECO:0000256" key="2">
    <source>
        <dbReference type="ARBA" id="ARBA00006810"/>
    </source>
</evidence>
<comment type="subcellular location">
    <subcellularLocation>
        <location evidence="11 12">Cell membrane</location>
        <topology evidence="11 12">Multi-pass membrane protein</topology>
    </subcellularLocation>
    <subcellularLocation>
        <location evidence="1">Membrane</location>
        <topology evidence="1">Multi-pass membrane protein</topology>
    </subcellularLocation>
</comment>
<comment type="similarity">
    <text evidence="2 11 12">Belongs to the ATPase A chain family.</text>
</comment>
<dbReference type="NCBIfam" id="NF004481">
    <property type="entry name" value="PRK05815.2-3"/>
    <property type="match status" value="1"/>
</dbReference>
<dbReference type="InterPro" id="IPR023011">
    <property type="entry name" value="ATP_synth_F0_asu_AS"/>
</dbReference>
<dbReference type="NCBIfam" id="TIGR03306">
    <property type="entry name" value="altF1_A"/>
    <property type="match status" value="1"/>
</dbReference>
<dbReference type="InterPro" id="IPR045082">
    <property type="entry name" value="ATP_syn_F0_a_bact/chloroplast"/>
</dbReference>
<comment type="caution">
    <text evidence="13">The sequence shown here is derived from an EMBL/GenBank/DDBJ whole genome shotgun (WGS) entry which is preliminary data.</text>
</comment>
<dbReference type="InterPro" id="IPR000568">
    <property type="entry name" value="ATP_synth_F0_asu"/>
</dbReference>
<feature type="transmembrane region" description="Helical" evidence="11">
    <location>
        <begin position="207"/>
        <end position="226"/>
    </location>
</feature>
<protein>
    <recommendedName>
        <fullName evidence="11 12">ATP synthase subunit a</fullName>
    </recommendedName>
    <alternativeName>
        <fullName evidence="11">ATP synthase F0 sector subunit a</fullName>
    </alternativeName>
    <alternativeName>
        <fullName evidence="11">F-ATPase subunit 6</fullName>
    </alternativeName>
</protein>
<keyword evidence="10 11" id="KW-0066">ATP synthesis</keyword>
<dbReference type="Pfam" id="PF00119">
    <property type="entry name" value="ATP-synt_A"/>
    <property type="match status" value="1"/>
</dbReference>
<dbReference type="SUPFAM" id="SSF81336">
    <property type="entry name" value="F1F0 ATP synthase subunit A"/>
    <property type="match status" value="1"/>
</dbReference>
<keyword evidence="9 11" id="KW-0472">Membrane</keyword>
<dbReference type="GO" id="GO:0005886">
    <property type="term" value="C:plasma membrane"/>
    <property type="evidence" value="ECO:0007669"/>
    <property type="project" value="UniProtKB-SubCell"/>
</dbReference>
<dbReference type="CDD" id="cd00310">
    <property type="entry name" value="ATP-synt_Fo_a_6"/>
    <property type="match status" value="1"/>
</dbReference>
<organism evidence="13 14">
    <name type="scientific">Abyssobacteria bacterium (strain SURF_5)</name>
    <dbReference type="NCBI Taxonomy" id="2093360"/>
    <lineage>
        <taxon>Bacteria</taxon>
        <taxon>Pseudomonadati</taxon>
        <taxon>Candidatus Hydrogenedentota</taxon>
        <taxon>Candidatus Abyssobacteria</taxon>
    </lineage>
</organism>
<dbReference type="HAMAP" id="MF_01393">
    <property type="entry name" value="ATP_synth_a_bact"/>
    <property type="match status" value="1"/>
</dbReference>
<dbReference type="EMBL" id="QZKU01000128">
    <property type="protein sequence ID" value="RJP16057.1"/>
    <property type="molecule type" value="Genomic_DNA"/>
</dbReference>
<proteinExistence type="inferred from homology"/>
<accession>A0A3A4N1T2</accession>
<evidence type="ECO:0000256" key="7">
    <source>
        <dbReference type="ARBA" id="ARBA00022989"/>
    </source>
</evidence>
<sequence>MDIMTLEDISPDAVIIWQWGFVKVNATLAFTWGLMALLTIGSWLVTRRLSPEPGFSRWQNLLEIVVEFMRQQIREVSQQDPDRYLPFIGTLFVFILVSNILTVAPLYVPPTASLSTTAAFAICVFVAVPLYGIMNQGVRGYLKRYVEPTVFMLPFHVMGEFSRTLALAVRLFGNIMSGNKIAAILLAVIPLIFPVFMHLLGLLTGVIQAYIFAILALVYIASGTRAHGGKEPETRR</sequence>
<keyword evidence="5 11" id="KW-0812">Transmembrane</keyword>
<dbReference type="AlphaFoldDB" id="A0A3A4N1T2"/>
<keyword evidence="6 11" id="KW-0375">Hydrogen ion transport</keyword>
<keyword evidence="11" id="KW-1003">Cell membrane</keyword>
<evidence type="ECO:0000313" key="14">
    <source>
        <dbReference type="Proteomes" id="UP000265882"/>
    </source>
</evidence>
<feature type="transmembrane region" description="Helical" evidence="11">
    <location>
        <begin position="114"/>
        <end position="134"/>
    </location>
</feature>
<keyword evidence="3 11" id="KW-0813">Transport</keyword>
<comment type="function">
    <text evidence="11 12">Key component of the proton channel; it plays a direct role in the translocation of protons across the membrane.</text>
</comment>
<dbReference type="PANTHER" id="PTHR42823">
    <property type="entry name" value="ATP SYNTHASE SUBUNIT A, CHLOROPLASTIC"/>
    <property type="match status" value="1"/>
</dbReference>
<dbReference type="PRINTS" id="PR00123">
    <property type="entry name" value="ATPASEA"/>
</dbReference>
<dbReference type="GO" id="GO:0042777">
    <property type="term" value="P:proton motive force-driven plasma membrane ATP synthesis"/>
    <property type="evidence" value="ECO:0007669"/>
    <property type="project" value="TreeGrafter"/>
</dbReference>
<reference evidence="13 14" key="1">
    <citation type="journal article" date="2017" name="ISME J.">
        <title>Energy and carbon metabolisms in a deep terrestrial subsurface fluid microbial community.</title>
        <authorList>
            <person name="Momper L."/>
            <person name="Jungbluth S.P."/>
            <person name="Lee M.D."/>
            <person name="Amend J.P."/>
        </authorList>
    </citation>
    <scope>NUCLEOTIDE SEQUENCE [LARGE SCALE GENOMIC DNA]</scope>
    <source>
        <strain evidence="13">SURF_5</strain>
    </source>
</reference>
<dbReference type="InterPro" id="IPR035908">
    <property type="entry name" value="F0_ATP_A_sf"/>
</dbReference>
<evidence type="ECO:0000256" key="1">
    <source>
        <dbReference type="ARBA" id="ARBA00004141"/>
    </source>
</evidence>
<dbReference type="NCBIfam" id="TIGR01131">
    <property type="entry name" value="ATP_synt_6_or_A"/>
    <property type="match status" value="1"/>
</dbReference>